<protein>
    <submittedName>
        <fullName evidence="9">Putative Alpha-1,6-mannosyltransferase</fullName>
    </submittedName>
</protein>
<dbReference type="AlphaFoldDB" id="A0A2N9JIE9"/>
<evidence type="ECO:0000313" key="9">
    <source>
        <dbReference type="EMBL" id="SPD87332.1"/>
    </source>
</evidence>
<dbReference type="Proteomes" id="UP000238164">
    <property type="component" value="Chromosome 1"/>
</dbReference>
<name>A0A2N9JIE9_9ACTN</name>
<sequence length="457" mass="47825">MPAALTDLRLPASAVCGIGLLGTALIGWGSCHPEFAFGSDGWPSAAVNAIGSALPLPWNRLAVVIGVLLLVAAWWLARPGAADPTYRRRLLIAAALWSVPLLVVPPVLSADAVLYADLGWIVNQSQNPYVVGLTGAGGPYAPHVDPLWAGNGVAYPPLALLTDAVVVRLVGFATYAGIIAMRLPALLSLAVIAWVLPRLATRLDVDADRALWWGLVNPLVIVHFVGGAHNDAAMIALALVGLWVGLRGEHWAYGLVGGPAVIGVAMAFKQQAGLAVIACAGLPIAARLAALPPVRRLTILAARTAVATLVAALVFVAVSLASGLGFGWTKWLSLMGKAGTAAPFSVIAQVGESLIERFGGDPTGWLAAVGAISTLTLLAALVWIAVRFYDRPLALVAWGSLAVSGLGQSMHPWYIPWSIVLLALIPLTRRQFGWVTAFMVGFVSWNAVQTVVWHGVT</sequence>
<dbReference type="OrthoDB" id="5242303at2"/>
<keyword evidence="4 8" id="KW-0812">Transmembrane</keyword>
<feature type="transmembrane region" description="Helical" evidence="8">
    <location>
        <begin position="393"/>
        <end position="414"/>
    </location>
</feature>
<dbReference type="RefSeq" id="WP_105186091.1">
    <property type="nucleotide sequence ID" value="NZ_BAAAGO010000004.1"/>
</dbReference>
<evidence type="ECO:0000256" key="1">
    <source>
        <dbReference type="ARBA" id="ARBA00004141"/>
    </source>
</evidence>
<feature type="transmembrane region" description="Helical" evidence="8">
    <location>
        <begin position="274"/>
        <end position="294"/>
    </location>
</feature>
<keyword evidence="6 8" id="KW-0472">Membrane</keyword>
<dbReference type="InterPro" id="IPR049829">
    <property type="entry name" value="MptA/B-like"/>
</dbReference>
<accession>A0A2N9JIE9</accession>
<dbReference type="EMBL" id="LT985188">
    <property type="protein sequence ID" value="SPD87332.1"/>
    <property type="molecule type" value="Genomic_DNA"/>
</dbReference>
<evidence type="ECO:0000313" key="10">
    <source>
        <dbReference type="Proteomes" id="UP000238164"/>
    </source>
</evidence>
<feature type="transmembrane region" description="Helical" evidence="8">
    <location>
        <begin position="89"/>
        <end position="108"/>
    </location>
</feature>
<dbReference type="GO" id="GO:0016757">
    <property type="term" value="F:glycosyltransferase activity"/>
    <property type="evidence" value="ECO:0007669"/>
    <property type="project" value="UniProtKB-KW"/>
</dbReference>
<dbReference type="Pfam" id="PF26314">
    <property type="entry name" value="MptA_B_family"/>
    <property type="match status" value="1"/>
</dbReference>
<evidence type="ECO:0000256" key="3">
    <source>
        <dbReference type="ARBA" id="ARBA00022679"/>
    </source>
</evidence>
<evidence type="ECO:0000256" key="4">
    <source>
        <dbReference type="ARBA" id="ARBA00022692"/>
    </source>
</evidence>
<feature type="transmembrane region" description="Helical" evidence="8">
    <location>
        <begin position="183"/>
        <end position="200"/>
    </location>
</feature>
<feature type="transmembrane region" description="Helical" evidence="8">
    <location>
        <begin position="58"/>
        <end position="77"/>
    </location>
</feature>
<organism evidence="9 10">
    <name type="scientific">Micropruina glycogenica</name>
    <dbReference type="NCBI Taxonomy" id="75385"/>
    <lineage>
        <taxon>Bacteria</taxon>
        <taxon>Bacillati</taxon>
        <taxon>Actinomycetota</taxon>
        <taxon>Actinomycetes</taxon>
        <taxon>Propionibacteriales</taxon>
        <taxon>Nocardioidaceae</taxon>
        <taxon>Micropruina</taxon>
    </lineage>
</organism>
<keyword evidence="5 8" id="KW-1133">Transmembrane helix</keyword>
<keyword evidence="10" id="KW-1185">Reference proteome</keyword>
<evidence type="ECO:0000256" key="5">
    <source>
        <dbReference type="ARBA" id="ARBA00022989"/>
    </source>
</evidence>
<evidence type="ECO:0000256" key="8">
    <source>
        <dbReference type="SAM" id="Phobius"/>
    </source>
</evidence>
<keyword evidence="3 9" id="KW-0808">Transferase</keyword>
<feature type="transmembrane region" description="Helical" evidence="8">
    <location>
        <begin position="220"/>
        <end position="244"/>
    </location>
</feature>
<feature type="transmembrane region" description="Helical" evidence="8">
    <location>
        <begin position="12"/>
        <end position="30"/>
    </location>
</feature>
<feature type="transmembrane region" description="Helical" evidence="8">
    <location>
        <begin position="306"/>
        <end position="328"/>
    </location>
</feature>
<dbReference type="GO" id="GO:0016020">
    <property type="term" value="C:membrane"/>
    <property type="evidence" value="ECO:0007669"/>
    <property type="project" value="UniProtKB-SubCell"/>
</dbReference>
<feature type="transmembrane region" description="Helical" evidence="8">
    <location>
        <begin position="434"/>
        <end position="456"/>
    </location>
</feature>
<evidence type="ECO:0000256" key="2">
    <source>
        <dbReference type="ARBA" id="ARBA00022676"/>
    </source>
</evidence>
<comment type="similarity">
    <text evidence="7">Belongs to the MptA/B family.</text>
</comment>
<dbReference type="KEGG" id="mgg:MPLG2_2302"/>
<evidence type="ECO:0000256" key="6">
    <source>
        <dbReference type="ARBA" id="ARBA00023136"/>
    </source>
</evidence>
<keyword evidence="2 9" id="KW-0328">Glycosyltransferase</keyword>
<feature type="transmembrane region" description="Helical" evidence="8">
    <location>
        <begin position="365"/>
        <end position="386"/>
    </location>
</feature>
<gene>
    <name evidence="9" type="ORF">MPLG2_2302</name>
</gene>
<evidence type="ECO:0000256" key="7">
    <source>
        <dbReference type="ARBA" id="ARBA00043987"/>
    </source>
</evidence>
<proteinExistence type="inferred from homology"/>
<comment type="subcellular location">
    <subcellularLocation>
        <location evidence="1">Membrane</location>
        <topology evidence="1">Multi-pass membrane protein</topology>
    </subcellularLocation>
</comment>
<feature type="transmembrane region" description="Helical" evidence="8">
    <location>
        <begin position="251"/>
        <end position="268"/>
    </location>
</feature>
<dbReference type="NCBIfam" id="NF038066">
    <property type="entry name" value="MptB"/>
    <property type="match status" value="1"/>
</dbReference>
<reference evidence="9 10" key="1">
    <citation type="submission" date="2018-02" db="EMBL/GenBank/DDBJ databases">
        <authorList>
            <person name="Cohen D.B."/>
            <person name="Kent A.D."/>
        </authorList>
    </citation>
    <scope>NUCLEOTIDE SEQUENCE [LARGE SCALE GENOMIC DNA]</scope>
    <source>
        <strain evidence="9">1</strain>
    </source>
</reference>